<keyword evidence="21" id="KW-1185">Reference proteome</keyword>
<evidence type="ECO:0000256" key="2">
    <source>
        <dbReference type="ARBA" id="ARBA00011902"/>
    </source>
</evidence>
<evidence type="ECO:0000313" key="20">
    <source>
        <dbReference type="Ensembl" id="ENSHCOP00000023562.1"/>
    </source>
</evidence>
<dbReference type="InterPro" id="IPR036179">
    <property type="entry name" value="Ig-like_dom_sf"/>
</dbReference>
<evidence type="ECO:0000256" key="10">
    <source>
        <dbReference type="ARBA" id="ARBA00022840"/>
    </source>
</evidence>
<keyword evidence="13" id="KW-0829">Tyrosine-protein kinase</keyword>
<reference evidence="20" key="1">
    <citation type="submission" date="2025-08" db="UniProtKB">
        <authorList>
            <consortium name="Ensembl"/>
        </authorList>
    </citation>
    <scope>IDENTIFICATION</scope>
</reference>
<dbReference type="AlphaFoldDB" id="A0A3Q2YX92"/>
<feature type="domain" description="Ig-like" evidence="19">
    <location>
        <begin position="138"/>
        <end position="235"/>
    </location>
</feature>
<keyword evidence="3" id="KW-0597">Phosphoprotein</keyword>
<evidence type="ECO:0000256" key="1">
    <source>
        <dbReference type="ARBA" id="ARBA00004167"/>
    </source>
</evidence>
<keyword evidence="12" id="KW-0472">Membrane</keyword>
<dbReference type="SUPFAM" id="SSF48726">
    <property type="entry name" value="Immunoglobulin"/>
    <property type="match status" value="2"/>
</dbReference>
<keyword evidence="17" id="KW-0393">Immunoglobulin domain</keyword>
<dbReference type="InterPro" id="IPR003598">
    <property type="entry name" value="Ig_sub2"/>
</dbReference>
<keyword evidence="10" id="KW-0067">ATP-binding</keyword>
<dbReference type="GO" id="GO:0005886">
    <property type="term" value="C:plasma membrane"/>
    <property type="evidence" value="ECO:0007669"/>
    <property type="project" value="TreeGrafter"/>
</dbReference>
<feature type="chain" id="PRO_5018694414" description="receptor protein-tyrosine kinase" evidence="18">
    <location>
        <begin position="24"/>
        <end position="272"/>
    </location>
</feature>
<proteinExistence type="predicted"/>
<dbReference type="SMART" id="SM00408">
    <property type="entry name" value="IGc2"/>
    <property type="match status" value="2"/>
</dbReference>
<comment type="subcellular location">
    <subcellularLocation>
        <location evidence="1">Membrane</location>
        <topology evidence="1">Single-pass membrane protein</topology>
    </subcellularLocation>
</comment>
<keyword evidence="5" id="KW-0812">Transmembrane</keyword>
<protein>
    <recommendedName>
        <fullName evidence="2">receptor protein-tyrosine kinase</fullName>
        <ecNumber evidence="2">2.7.10.1</ecNumber>
    </recommendedName>
</protein>
<evidence type="ECO:0000259" key="19">
    <source>
        <dbReference type="PROSITE" id="PS50835"/>
    </source>
</evidence>
<dbReference type="InterPro" id="IPR013783">
    <property type="entry name" value="Ig-like_fold"/>
</dbReference>
<keyword evidence="9" id="KW-0418">Kinase</keyword>
<evidence type="ECO:0000256" key="6">
    <source>
        <dbReference type="ARBA" id="ARBA00022729"/>
    </source>
</evidence>
<evidence type="ECO:0000313" key="21">
    <source>
        <dbReference type="Proteomes" id="UP000264820"/>
    </source>
</evidence>
<feature type="signal peptide" evidence="18">
    <location>
        <begin position="1"/>
        <end position="23"/>
    </location>
</feature>
<keyword evidence="8" id="KW-0547">Nucleotide-binding</keyword>
<evidence type="ECO:0000256" key="4">
    <source>
        <dbReference type="ARBA" id="ARBA00022679"/>
    </source>
</evidence>
<dbReference type="GO" id="GO:0005007">
    <property type="term" value="F:fibroblast growth factor receptor activity"/>
    <property type="evidence" value="ECO:0007669"/>
    <property type="project" value="TreeGrafter"/>
</dbReference>
<dbReference type="InterPro" id="IPR052615">
    <property type="entry name" value="FGFRL"/>
</dbReference>
<dbReference type="InterPro" id="IPR013098">
    <property type="entry name" value="Ig_I-set"/>
</dbReference>
<evidence type="ECO:0000256" key="12">
    <source>
        <dbReference type="ARBA" id="ARBA00023136"/>
    </source>
</evidence>
<keyword evidence="15" id="KW-0675">Receptor</keyword>
<evidence type="ECO:0000256" key="16">
    <source>
        <dbReference type="ARBA" id="ARBA00023180"/>
    </source>
</evidence>
<keyword evidence="14" id="KW-1015">Disulfide bond</keyword>
<evidence type="ECO:0000256" key="3">
    <source>
        <dbReference type="ARBA" id="ARBA00022553"/>
    </source>
</evidence>
<dbReference type="FunFam" id="2.60.40.10:FF:000020">
    <property type="entry name" value="Fibroblast growth factor receptor"/>
    <property type="match status" value="1"/>
</dbReference>
<dbReference type="PANTHER" id="PTHR19890">
    <property type="entry name" value="FIBROBLAST GROWTH FACTOR RECEPTOR"/>
    <property type="match status" value="1"/>
</dbReference>
<evidence type="ECO:0000256" key="11">
    <source>
        <dbReference type="ARBA" id="ARBA00022989"/>
    </source>
</evidence>
<dbReference type="PANTHER" id="PTHR19890:SF10">
    <property type="entry name" value="FIBROBLAST GROWTH FACTOR RECEPTOR-LIKE 1"/>
    <property type="match status" value="1"/>
</dbReference>
<dbReference type="PROSITE" id="PS50835">
    <property type="entry name" value="IG_LIKE"/>
    <property type="match status" value="2"/>
</dbReference>
<dbReference type="Gene3D" id="2.60.40.10">
    <property type="entry name" value="Immunoglobulins"/>
    <property type="match status" value="2"/>
</dbReference>
<dbReference type="FunFam" id="2.60.40.10:FF:000016">
    <property type="entry name" value="Fibroblast growth factor receptor"/>
    <property type="match status" value="1"/>
</dbReference>
<reference evidence="20" key="2">
    <citation type="submission" date="2025-09" db="UniProtKB">
        <authorList>
            <consortium name="Ensembl"/>
        </authorList>
    </citation>
    <scope>IDENTIFICATION</scope>
</reference>
<dbReference type="Proteomes" id="UP000264820">
    <property type="component" value="Unplaced"/>
</dbReference>
<dbReference type="GO" id="GO:0017134">
    <property type="term" value="F:fibroblast growth factor binding"/>
    <property type="evidence" value="ECO:0007669"/>
    <property type="project" value="TreeGrafter"/>
</dbReference>
<keyword evidence="16" id="KW-0325">Glycoprotein</keyword>
<dbReference type="SMART" id="SM00409">
    <property type="entry name" value="IG"/>
    <property type="match status" value="2"/>
</dbReference>
<name>A0A3Q2YX92_HIPCM</name>
<organism evidence="20 21">
    <name type="scientific">Hippocampus comes</name>
    <name type="common">Tiger tail seahorse</name>
    <dbReference type="NCBI Taxonomy" id="109280"/>
    <lineage>
        <taxon>Eukaryota</taxon>
        <taxon>Metazoa</taxon>
        <taxon>Chordata</taxon>
        <taxon>Craniata</taxon>
        <taxon>Vertebrata</taxon>
        <taxon>Euteleostomi</taxon>
        <taxon>Actinopterygii</taxon>
        <taxon>Neopterygii</taxon>
        <taxon>Teleostei</taxon>
        <taxon>Neoteleostei</taxon>
        <taxon>Acanthomorphata</taxon>
        <taxon>Syngnathiaria</taxon>
        <taxon>Syngnathiformes</taxon>
        <taxon>Syngnathoidei</taxon>
        <taxon>Syngnathidae</taxon>
        <taxon>Hippocampus</taxon>
    </lineage>
</organism>
<evidence type="ECO:0000256" key="9">
    <source>
        <dbReference type="ARBA" id="ARBA00022777"/>
    </source>
</evidence>
<dbReference type="Ensembl" id="ENSHCOT00000025902.1">
    <property type="protein sequence ID" value="ENSHCOP00000023562.1"/>
    <property type="gene ID" value="ENSHCOG00000012193.1"/>
</dbReference>
<keyword evidence="7" id="KW-0677">Repeat</keyword>
<dbReference type="GO" id="GO:0005524">
    <property type="term" value="F:ATP binding"/>
    <property type="evidence" value="ECO:0007669"/>
    <property type="project" value="UniProtKB-KW"/>
</dbReference>
<keyword evidence="4" id="KW-0808">Transferase</keyword>
<dbReference type="OMA" id="SITCDVY"/>
<evidence type="ECO:0000256" key="13">
    <source>
        <dbReference type="ARBA" id="ARBA00023137"/>
    </source>
</evidence>
<evidence type="ECO:0000256" key="17">
    <source>
        <dbReference type="ARBA" id="ARBA00023319"/>
    </source>
</evidence>
<dbReference type="EC" id="2.7.10.1" evidence="2"/>
<keyword evidence="6 18" id="KW-0732">Signal</keyword>
<dbReference type="STRING" id="109280.ENSHCOP00000023562"/>
<evidence type="ECO:0000256" key="18">
    <source>
        <dbReference type="SAM" id="SignalP"/>
    </source>
</evidence>
<dbReference type="InterPro" id="IPR003599">
    <property type="entry name" value="Ig_sub"/>
</dbReference>
<dbReference type="InterPro" id="IPR007110">
    <property type="entry name" value="Ig-like_dom"/>
</dbReference>
<dbReference type="Pfam" id="PF07679">
    <property type="entry name" value="I-set"/>
    <property type="match status" value="2"/>
</dbReference>
<feature type="domain" description="Ig-like" evidence="19">
    <location>
        <begin position="42"/>
        <end position="129"/>
    </location>
</feature>
<accession>A0A3Q2YX92</accession>
<evidence type="ECO:0000256" key="5">
    <source>
        <dbReference type="ARBA" id="ARBA00022692"/>
    </source>
</evidence>
<evidence type="ECO:0000256" key="15">
    <source>
        <dbReference type="ARBA" id="ARBA00023170"/>
    </source>
</evidence>
<dbReference type="GeneTree" id="ENSGT00940000155860"/>
<keyword evidence="11" id="KW-1133">Transmembrane helix</keyword>
<evidence type="ECO:0000256" key="8">
    <source>
        <dbReference type="ARBA" id="ARBA00022741"/>
    </source>
</evidence>
<sequence length="272" mass="29860">MALCGRLLLLPLVLMVLLPVTRSSRPFSVASSLASPPGWSSPGMAKTIYALPASHVAKFRCRATGNPTPTLDWYKNGKDVRQLQRLGGFKIKQRAWTLTLETVLPSDKGNYTCAAHNTHGRIERHFVLDVVERLAHRPLLKAGLPANQTAVAGARVEFACSVFSDPQPHVKWIKVDNASRLVGPHELPDGPVVKDAWDEDPQVLTLTKVSAADAGEYACVAENEMGISYQSAWLTVLESKRNLRPKARWHLAARNVLVTQDLVMKIADFGLA</sequence>
<evidence type="ECO:0000256" key="7">
    <source>
        <dbReference type="ARBA" id="ARBA00022737"/>
    </source>
</evidence>
<evidence type="ECO:0000256" key="14">
    <source>
        <dbReference type="ARBA" id="ARBA00023157"/>
    </source>
</evidence>